<sequence length="145" mass="15182">MSPVSTSKAQLRPEQVAERELEAAFEERASASAVALGTGSSSGALARRTGGAGDVAIPGGDLLADLRPLDSDGSWRWNLVAAVVGAVAAGAWAFQMGYWSGQEDTKHALRAKIERYKTALRGARAELDHSRARSGAKPLPDAPRA</sequence>
<accession>A0A5A8E9J5</accession>
<feature type="region of interest" description="Disordered" evidence="1">
    <location>
        <begin position="124"/>
        <end position="145"/>
    </location>
</feature>
<evidence type="ECO:0000313" key="4">
    <source>
        <dbReference type="Proteomes" id="UP000322899"/>
    </source>
</evidence>
<feature type="transmembrane region" description="Helical" evidence="2">
    <location>
        <begin position="75"/>
        <end position="94"/>
    </location>
</feature>
<evidence type="ECO:0000313" key="3">
    <source>
        <dbReference type="EMBL" id="KAA0173377.1"/>
    </source>
</evidence>
<name>A0A5A8E9J5_CAFRO</name>
<organism evidence="3 4">
    <name type="scientific">Cafeteria roenbergensis</name>
    <name type="common">Marine flagellate</name>
    <dbReference type="NCBI Taxonomy" id="33653"/>
    <lineage>
        <taxon>Eukaryota</taxon>
        <taxon>Sar</taxon>
        <taxon>Stramenopiles</taxon>
        <taxon>Bigyra</taxon>
        <taxon>Opalozoa</taxon>
        <taxon>Bicosoecida</taxon>
        <taxon>Cafeteriaceae</taxon>
        <taxon>Cafeteria</taxon>
    </lineage>
</organism>
<keyword evidence="2" id="KW-0472">Membrane</keyword>
<keyword evidence="2" id="KW-1133">Transmembrane helix</keyword>
<protein>
    <submittedName>
        <fullName evidence="3">Uncharacterized protein</fullName>
    </submittedName>
</protein>
<reference evidence="3 4" key="1">
    <citation type="submission" date="2019-07" db="EMBL/GenBank/DDBJ databases">
        <title>Genomes of Cafeteria roenbergensis.</title>
        <authorList>
            <person name="Fischer M.G."/>
            <person name="Hackl T."/>
            <person name="Roman M."/>
        </authorList>
    </citation>
    <scope>NUCLEOTIDE SEQUENCE [LARGE SCALE GENOMIC DNA]</scope>
    <source>
        <strain evidence="3 4">E4-10P</strain>
    </source>
</reference>
<dbReference type="AlphaFoldDB" id="A0A5A8E9J5"/>
<dbReference type="EMBL" id="VLTO01000034">
    <property type="protein sequence ID" value="KAA0173377.1"/>
    <property type="molecule type" value="Genomic_DNA"/>
</dbReference>
<gene>
    <name evidence="3" type="ORF">FNF27_05154</name>
</gene>
<proteinExistence type="predicted"/>
<evidence type="ECO:0000256" key="2">
    <source>
        <dbReference type="SAM" id="Phobius"/>
    </source>
</evidence>
<evidence type="ECO:0000256" key="1">
    <source>
        <dbReference type="SAM" id="MobiDB-lite"/>
    </source>
</evidence>
<comment type="caution">
    <text evidence="3">The sequence shown here is derived from an EMBL/GenBank/DDBJ whole genome shotgun (WGS) entry which is preliminary data.</text>
</comment>
<keyword evidence="2" id="KW-0812">Transmembrane</keyword>
<dbReference type="Proteomes" id="UP000322899">
    <property type="component" value="Unassembled WGS sequence"/>
</dbReference>